<name>A0A9W6QUI2_9PSEU</name>
<reference evidence="2" key="1">
    <citation type="submission" date="2023-02" db="EMBL/GenBank/DDBJ databases">
        <title>Actinokineospora globicatena NBRC 15670.</title>
        <authorList>
            <person name="Ichikawa N."/>
            <person name="Sato H."/>
            <person name="Tonouchi N."/>
        </authorList>
    </citation>
    <scope>NUCLEOTIDE SEQUENCE</scope>
    <source>
        <strain evidence="2">NBRC 15670</strain>
    </source>
</reference>
<feature type="transmembrane region" description="Helical" evidence="1">
    <location>
        <begin position="47"/>
        <end position="65"/>
    </location>
</feature>
<keyword evidence="3" id="KW-1185">Reference proteome</keyword>
<feature type="transmembrane region" description="Helical" evidence="1">
    <location>
        <begin position="6"/>
        <end position="26"/>
    </location>
</feature>
<gene>
    <name evidence="2" type="ORF">Aglo03_56400</name>
</gene>
<accession>A0A9W6QUI2</accession>
<keyword evidence="1" id="KW-0812">Transmembrane</keyword>
<dbReference type="AlphaFoldDB" id="A0A9W6QUI2"/>
<evidence type="ECO:0000313" key="3">
    <source>
        <dbReference type="Proteomes" id="UP001165042"/>
    </source>
</evidence>
<organism evidence="2 3">
    <name type="scientific">Actinokineospora globicatena</name>
    <dbReference type="NCBI Taxonomy" id="103729"/>
    <lineage>
        <taxon>Bacteria</taxon>
        <taxon>Bacillati</taxon>
        <taxon>Actinomycetota</taxon>
        <taxon>Actinomycetes</taxon>
        <taxon>Pseudonocardiales</taxon>
        <taxon>Pseudonocardiaceae</taxon>
        <taxon>Actinokineospora</taxon>
    </lineage>
</organism>
<sequence length="102" mass="10352">MVDLIAVLVAVIALVAALGLVGYLALLNSAARKRGASGNAVATYVRSRWPVAGITTAGAALAWLLTSGGGFLDVVAILIAAGSGAVAGKELSRTIERYRTDR</sequence>
<feature type="transmembrane region" description="Helical" evidence="1">
    <location>
        <begin position="71"/>
        <end position="88"/>
    </location>
</feature>
<evidence type="ECO:0000256" key="1">
    <source>
        <dbReference type="SAM" id="Phobius"/>
    </source>
</evidence>
<keyword evidence="1" id="KW-1133">Transmembrane helix</keyword>
<dbReference type="Proteomes" id="UP001165042">
    <property type="component" value="Unassembled WGS sequence"/>
</dbReference>
<dbReference type="EMBL" id="BSSD01000010">
    <property type="protein sequence ID" value="GLW94824.1"/>
    <property type="molecule type" value="Genomic_DNA"/>
</dbReference>
<dbReference type="RefSeq" id="WP_285612763.1">
    <property type="nucleotide sequence ID" value="NZ_BSSD01000010.1"/>
</dbReference>
<proteinExistence type="predicted"/>
<comment type="caution">
    <text evidence="2">The sequence shown here is derived from an EMBL/GenBank/DDBJ whole genome shotgun (WGS) entry which is preliminary data.</text>
</comment>
<keyword evidence="1" id="KW-0472">Membrane</keyword>
<evidence type="ECO:0000313" key="2">
    <source>
        <dbReference type="EMBL" id="GLW94824.1"/>
    </source>
</evidence>
<protein>
    <submittedName>
        <fullName evidence="2">Uncharacterized protein</fullName>
    </submittedName>
</protein>